<reference evidence="2" key="1">
    <citation type="journal article" date="2015" name="Nature">
        <title>Complex archaea that bridge the gap between prokaryotes and eukaryotes.</title>
        <authorList>
            <person name="Spang A."/>
            <person name="Saw J.H."/>
            <person name="Jorgensen S.L."/>
            <person name="Zaremba-Niedzwiedzka K."/>
            <person name="Martijn J."/>
            <person name="Lind A.E."/>
            <person name="van Eijk R."/>
            <person name="Schleper C."/>
            <person name="Guy L."/>
            <person name="Ettema T.J."/>
        </authorList>
    </citation>
    <scope>NUCLEOTIDE SEQUENCE</scope>
</reference>
<evidence type="ECO:0000256" key="1">
    <source>
        <dbReference type="SAM" id="MobiDB-lite"/>
    </source>
</evidence>
<dbReference type="EMBL" id="LAZR01003828">
    <property type="protein sequence ID" value="KKN14327.1"/>
    <property type="molecule type" value="Genomic_DNA"/>
</dbReference>
<comment type="caution">
    <text evidence="2">The sequence shown here is derived from an EMBL/GenBank/DDBJ whole genome shotgun (WGS) entry which is preliminary data.</text>
</comment>
<gene>
    <name evidence="2" type="ORF">LCGC14_0997290</name>
</gene>
<proteinExistence type="predicted"/>
<feature type="compositionally biased region" description="Acidic residues" evidence="1">
    <location>
        <begin position="162"/>
        <end position="173"/>
    </location>
</feature>
<feature type="region of interest" description="Disordered" evidence="1">
    <location>
        <begin position="154"/>
        <end position="173"/>
    </location>
</feature>
<protein>
    <submittedName>
        <fullName evidence="2">Uncharacterized protein</fullName>
    </submittedName>
</protein>
<name>A0A0F9NQN0_9ZZZZ</name>
<organism evidence="2">
    <name type="scientific">marine sediment metagenome</name>
    <dbReference type="NCBI Taxonomy" id="412755"/>
    <lineage>
        <taxon>unclassified sequences</taxon>
        <taxon>metagenomes</taxon>
        <taxon>ecological metagenomes</taxon>
    </lineage>
</organism>
<dbReference type="AlphaFoldDB" id="A0A0F9NQN0"/>
<evidence type="ECO:0000313" key="2">
    <source>
        <dbReference type="EMBL" id="KKN14327.1"/>
    </source>
</evidence>
<sequence>MGRMEKGICFIFSGRFDASMIAGTIEFTDLTMIEGEGNLSRIKEIMEAEGPPEWMLETNVTVVTETIASHFMLHLWHDGRAVITYTDHPMSIEAPDDDFRRLSEWSINNGWKLSIDDILLDNRRDLEFWMRLYQAAIIFSPILRKKEEDEMKRMQAAYDRDQNEDDEEISYVN</sequence>
<accession>A0A0F9NQN0</accession>